<keyword evidence="1" id="KW-1133">Transmembrane helix</keyword>
<reference evidence="2 3" key="1">
    <citation type="journal article" date="2019" name="Int. J. Syst. Evol. Microbiol.">
        <title>The Global Catalogue of Microorganisms (GCM) 10K type strain sequencing project: providing services to taxonomists for standard genome sequencing and annotation.</title>
        <authorList>
            <consortium name="The Broad Institute Genomics Platform"/>
            <consortium name="The Broad Institute Genome Sequencing Center for Infectious Disease"/>
            <person name="Wu L."/>
            <person name="Ma J."/>
        </authorList>
    </citation>
    <scope>NUCLEOTIDE SEQUENCE [LARGE SCALE GENOMIC DNA]</scope>
    <source>
        <strain evidence="2 3">JCM 10696</strain>
    </source>
</reference>
<evidence type="ECO:0000256" key="1">
    <source>
        <dbReference type="SAM" id="Phobius"/>
    </source>
</evidence>
<keyword evidence="1" id="KW-0472">Membrane</keyword>
<keyword evidence="3" id="KW-1185">Reference proteome</keyword>
<feature type="transmembrane region" description="Helical" evidence="1">
    <location>
        <begin position="35"/>
        <end position="55"/>
    </location>
</feature>
<comment type="caution">
    <text evidence="2">The sequence shown here is derived from an EMBL/GenBank/DDBJ whole genome shotgun (WGS) entry which is preliminary data.</text>
</comment>
<proteinExistence type="predicted"/>
<evidence type="ECO:0000313" key="2">
    <source>
        <dbReference type="EMBL" id="GAA0964228.1"/>
    </source>
</evidence>
<accession>A0ABN1RUL4</accession>
<gene>
    <name evidence="2" type="ORF">GCM10009550_61620</name>
</gene>
<evidence type="ECO:0008006" key="4">
    <source>
        <dbReference type="Google" id="ProtNLM"/>
    </source>
</evidence>
<name>A0ABN1RUL4_9ACTN</name>
<organism evidence="2 3">
    <name type="scientific">Actinocorallia libanotica</name>
    <dbReference type="NCBI Taxonomy" id="46162"/>
    <lineage>
        <taxon>Bacteria</taxon>
        <taxon>Bacillati</taxon>
        <taxon>Actinomycetota</taxon>
        <taxon>Actinomycetes</taxon>
        <taxon>Streptosporangiales</taxon>
        <taxon>Thermomonosporaceae</taxon>
        <taxon>Actinocorallia</taxon>
    </lineage>
</organism>
<evidence type="ECO:0000313" key="3">
    <source>
        <dbReference type="Proteomes" id="UP001500665"/>
    </source>
</evidence>
<dbReference type="RefSeq" id="WP_344244707.1">
    <property type="nucleotide sequence ID" value="NZ_BAAAHH010000033.1"/>
</dbReference>
<protein>
    <recommendedName>
        <fullName evidence="4">Flp family type IVb pilin</fullName>
    </recommendedName>
</protein>
<dbReference type="EMBL" id="BAAAHH010000033">
    <property type="protein sequence ID" value="GAA0964228.1"/>
    <property type="molecule type" value="Genomic_DNA"/>
</dbReference>
<sequence>MNPLIPLFVTLQTFAYDRLERFQEREDRGAGVVEYAALLVLAGALVAALFSAGLVQKLTTAVTTAVGQLFGTPT</sequence>
<keyword evidence="1" id="KW-0812">Transmembrane</keyword>
<dbReference type="Proteomes" id="UP001500665">
    <property type="component" value="Unassembled WGS sequence"/>
</dbReference>